<feature type="domain" description="Rab-GAP TBC" evidence="3">
    <location>
        <begin position="446"/>
        <end position="655"/>
    </location>
</feature>
<evidence type="ECO:0000256" key="1">
    <source>
        <dbReference type="ARBA" id="ARBA00022468"/>
    </source>
</evidence>
<keyword evidence="5" id="KW-1185">Reference proteome</keyword>
<feature type="non-terminal residue" evidence="4">
    <location>
        <position position="1"/>
    </location>
</feature>
<organism evidence="4 5">
    <name type="scientific">Pseudoatta argentina</name>
    <dbReference type="NCBI Taxonomy" id="621737"/>
    <lineage>
        <taxon>Eukaryota</taxon>
        <taxon>Metazoa</taxon>
        <taxon>Ecdysozoa</taxon>
        <taxon>Arthropoda</taxon>
        <taxon>Hexapoda</taxon>
        <taxon>Insecta</taxon>
        <taxon>Pterygota</taxon>
        <taxon>Neoptera</taxon>
        <taxon>Endopterygota</taxon>
        <taxon>Hymenoptera</taxon>
        <taxon>Apocrita</taxon>
        <taxon>Aculeata</taxon>
        <taxon>Formicoidea</taxon>
        <taxon>Formicidae</taxon>
        <taxon>Myrmicinae</taxon>
        <taxon>Pseudoatta</taxon>
    </lineage>
</organism>
<dbReference type="SUPFAM" id="SSF47923">
    <property type="entry name" value="Ypt/Rab-GAP domain of gyp1p"/>
    <property type="match status" value="1"/>
</dbReference>
<dbReference type="InterPro" id="IPR000195">
    <property type="entry name" value="Rab-GAP-TBC_dom"/>
</dbReference>
<evidence type="ECO:0000313" key="4">
    <source>
        <dbReference type="EMBL" id="KAG5324056.1"/>
    </source>
</evidence>
<dbReference type="InterPro" id="IPR035969">
    <property type="entry name" value="Rab-GAP_TBC_sf"/>
</dbReference>
<feature type="compositionally biased region" description="Polar residues" evidence="2">
    <location>
        <begin position="955"/>
        <end position="965"/>
    </location>
</feature>
<dbReference type="Proteomes" id="UP000668214">
    <property type="component" value="Unassembled WGS sequence"/>
</dbReference>
<gene>
    <name evidence="4" type="primary">Tbc1d16</name>
    <name evidence="4" type="ORF">G6Z78_0001287</name>
</gene>
<dbReference type="GO" id="GO:0005769">
    <property type="term" value="C:early endosome"/>
    <property type="evidence" value="ECO:0007669"/>
    <property type="project" value="TreeGrafter"/>
</dbReference>
<feature type="non-terminal residue" evidence="4">
    <location>
        <position position="1020"/>
    </location>
</feature>
<feature type="compositionally biased region" description="Basic and acidic residues" evidence="2">
    <location>
        <begin position="215"/>
        <end position="230"/>
    </location>
</feature>
<accession>A0A836FSB4</accession>
<dbReference type="PROSITE" id="PS50086">
    <property type="entry name" value="TBC_RABGAP"/>
    <property type="match status" value="1"/>
</dbReference>
<feature type="region of interest" description="Disordered" evidence="2">
    <location>
        <begin position="128"/>
        <end position="150"/>
    </location>
</feature>
<dbReference type="PANTHER" id="PTHR22957">
    <property type="entry name" value="TBC1 DOMAIN FAMILY MEMBER GTPASE-ACTIVATING PROTEIN"/>
    <property type="match status" value="1"/>
</dbReference>
<evidence type="ECO:0000259" key="3">
    <source>
        <dbReference type="PROSITE" id="PS50086"/>
    </source>
</evidence>
<feature type="compositionally biased region" description="Low complexity" evidence="2">
    <location>
        <begin position="966"/>
        <end position="984"/>
    </location>
</feature>
<dbReference type="AlphaFoldDB" id="A0A836FSB4"/>
<name>A0A836FSB4_9HYME</name>
<feature type="compositionally biased region" description="Basic and acidic residues" evidence="2">
    <location>
        <begin position="128"/>
        <end position="143"/>
    </location>
</feature>
<feature type="region of interest" description="Disordered" evidence="2">
    <location>
        <begin position="210"/>
        <end position="230"/>
    </location>
</feature>
<dbReference type="EMBL" id="JAANIA010000477">
    <property type="protein sequence ID" value="KAG5324056.1"/>
    <property type="molecule type" value="Genomic_DNA"/>
</dbReference>
<dbReference type="Gene3D" id="1.10.8.270">
    <property type="entry name" value="putative rabgap domain of human tbc1 domain family member 14 like domains"/>
    <property type="match status" value="1"/>
</dbReference>
<dbReference type="Pfam" id="PF00566">
    <property type="entry name" value="RabGAP-TBC"/>
    <property type="match status" value="1"/>
</dbReference>
<protein>
    <submittedName>
        <fullName evidence="4">TBC16 protein</fullName>
    </submittedName>
</protein>
<dbReference type="FunFam" id="1.10.8.270:FF:000017">
    <property type="entry name" value="TBC1 domain family member 16"/>
    <property type="match status" value="1"/>
</dbReference>
<dbReference type="PANTHER" id="PTHR22957:SF547">
    <property type="entry name" value="TBC1 DOMAIN FAMILY MEMBER 16"/>
    <property type="match status" value="1"/>
</dbReference>
<dbReference type="GO" id="GO:0005096">
    <property type="term" value="F:GTPase activator activity"/>
    <property type="evidence" value="ECO:0007669"/>
    <property type="project" value="UniProtKB-KW"/>
</dbReference>
<evidence type="ECO:0000313" key="5">
    <source>
        <dbReference type="Proteomes" id="UP000668214"/>
    </source>
</evidence>
<proteinExistence type="predicted"/>
<evidence type="ECO:0000256" key="2">
    <source>
        <dbReference type="SAM" id="MobiDB-lite"/>
    </source>
</evidence>
<dbReference type="SMART" id="SM00164">
    <property type="entry name" value="TBC"/>
    <property type="match status" value="1"/>
</dbReference>
<keyword evidence="1" id="KW-0343">GTPase activation</keyword>
<feature type="region of interest" description="Disordered" evidence="2">
    <location>
        <begin position="954"/>
        <end position="986"/>
    </location>
</feature>
<reference evidence="4" key="1">
    <citation type="submission" date="2020-02" db="EMBL/GenBank/DDBJ databases">
        <title>Relaxed selection underlies rapid genomic changes in the transitions from sociality to social parasitism in ants.</title>
        <authorList>
            <person name="Bi X."/>
        </authorList>
    </citation>
    <scope>NUCLEOTIDE SEQUENCE</scope>
    <source>
        <strain evidence="4">BGI-DK2014c</strain>
        <tissue evidence="4">Whole body</tissue>
    </source>
</reference>
<sequence length="1020" mass="117488">MPLPNIWRKASNYILGECGQDNRRVVYQDGEALFCKNNVCVHPPTLLRQHADVVHHPGYMTITCKLNNNSNNLPIPTLHLSWIPNSTLRKHPTALENLSSRNAAATCPSSRIPTPVPGNSLNVSDVRRELENENENEHEHENGTENDNGNGKLDVCLEAKEPVDCGDCERVCSSSICRSSYGNDAFSPHRNPGITLDHNDENAATAIETETETEIENRPNRADSSNEKNDAGDRLLKERDCFNEIDEEPRFSYRDDVSIKSRSLSLTSTCSWSISISTDAEEMPSWMRSPELLALQHNLVFPESATASPVTLRRAHRCRRFSVDLSEMRSLRLFFADPACTCGQLVVASRESQYKILHFHHGGLDRLAAILHQWHQLLYPRLNTDTEETLPYRHFMVCRPEVSRDELHPEEGQVPMITSLAWKDSLNERGQMEDDLALRKGIFFGGLEPALRKIVWPFLLHCYSYQSTYEDREQIDAIRQQEYEEIQKRRLSMNPEQAERFWRNVVCIVEKDVVRTDRANPYYAGEGNPNVEIMKNILLNYAVYNSRLGYTQGMSDLLAPLLAELNSEIEAFWCFAGLMQRSVAVCTPTDTDMDRNLCYLRELVRIMVPDFYTHLQKHADALELLFCHRWILLTYSKSNKISLSEEEYQAFYCELFSSIKKLPSRINDDVVDHYGRFTRSLLQIARSFLPEDKRLSRTSWIELPARKRCKIEGMPSGNTFLFHSKKIIEFQKVRTSKKLSEGASSLVGDRLCPPSSYYNHSKDFKNVKNISTWLGDPLTPRKFKDALASSRRDSAPCLDQISYRILEQLPAEYETYLLSICNEIFLVESRPILPQAQASFRFFRKFVENLISIRQLNFIVDRKLHGPCIAYKSSYVVLYSTHRNIIDAIESIQYSLNKVHEYLRYRNLKRCRNIEEESSDFMPLSKRINNLHINGLSGLRENAVENMETDWESGNFMSSPSCSEISQNSSPRGSCGSSQSSFTSDYRPDLNATENPFYYESNKLLFSLYMERMQRRPDLY</sequence>
<comment type="caution">
    <text evidence="4">The sequence shown here is derived from an EMBL/GenBank/DDBJ whole genome shotgun (WGS) entry which is preliminary data.</text>
</comment>